<dbReference type="SUPFAM" id="SSF56047">
    <property type="entry name" value="Ribosomal protein S8"/>
    <property type="match status" value="1"/>
</dbReference>
<dbReference type="GO" id="GO:1990904">
    <property type="term" value="C:ribonucleoprotein complex"/>
    <property type="evidence" value="ECO:0007669"/>
    <property type="project" value="UniProtKB-KW"/>
</dbReference>
<evidence type="ECO:0000256" key="3">
    <source>
        <dbReference type="ARBA" id="ARBA00023274"/>
    </source>
</evidence>
<comment type="similarity">
    <text evidence="1">Belongs to the universal ribosomal protein uS8 family.</text>
</comment>
<dbReference type="Pfam" id="PF00410">
    <property type="entry name" value="Ribosomal_S8"/>
    <property type="match status" value="1"/>
</dbReference>
<dbReference type="PANTHER" id="PTHR11758">
    <property type="entry name" value="40S RIBOSOMAL PROTEIN S15A"/>
    <property type="match status" value="1"/>
</dbReference>
<keyword evidence="3" id="KW-0687">Ribonucleoprotein</keyword>
<evidence type="ECO:0000256" key="1">
    <source>
        <dbReference type="ARBA" id="ARBA00006471"/>
    </source>
</evidence>
<evidence type="ECO:0000313" key="4">
    <source>
        <dbReference type="EMBL" id="AKJ77355.1"/>
    </source>
</evidence>
<dbReference type="GO" id="GO:0006412">
    <property type="term" value="P:translation"/>
    <property type="evidence" value="ECO:0007669"/>
    <property type="project" value="InterPro"/>
</dbReference>
<dbReference type="EMBL" id="KR149143">
    <property type="protein sequence ID" value="AKJ77355.1"/>
    <property type="molecule type" value="Genomic_DNA"/>
</dbReference>
<keyword evidence="2 4" id="KW-0689">Ribosomal protein</keyword>
<dbReference type="GeneID" id="24570693"/>
<dbReference type="InterPro" id="IPR000630">
    <property type="entry name" value="Ribosomal_uS8"/>
</dbReference>
<dbReference type="GO" id="GO:0003735">
    <property type="term" value="F:structural constituent of ribosome"/>
    <property type="evidence" value="ECO:0007669"/>
    <property type="project" value="InterPro"/>
</dbReference>
<accession>A0A0G3F1I7</accession>
<dbReference type="GO" id="GO:0005840">
    <property type="term" value="C:ribosome"/>
    <property type="evidence" value="ECO:0007669"/>
    <property type="project" value="UniProtKB-KW"/>
</dbReference>
<evidence type="ECO:0000256" key="2">
    <source>
        <dbReference type="ARBA" id="ARBA00022980"/>
    </source>
</evidence>
<name>A0A0G3F1I7_PSEMU</name>
<dbReference type="Gene3D" id="3.30.1370.30">
    <property type="match status" value="1"/>
</dbReference>
<keyword evidence="4" id="KW-0496">Mitochondrion</keyword>
<gene>
    <name evidence="4" type="primary">rps8</name>
</gene>
<dbReference type="InterPro" id="IPR035987">
    <property type="entry name" value="Ribosomal_uS8_sf"/>
</dbReference>
<dbReference type="Gene3D" id="3.30.1490.10">
    <property type="match status" value="1"/>
</dbReference>
<proteinExistence type="inferred from homology"/>
<protein>
    <submittedName>
        <fullName evidence="4">Ribosomal protein S8</fullName>
    </submittedName>
</protein>
<geneLocation type="mitochondrion" evidence="4"/>
<organism evidence="4">
    <name type="scientific">Pseudo-nitzschia multiseries</name>
    <name type="common">Marine planktonic diatom</name>
    <name type="synonym">Nitzschia pungens f. multiseries</name>
    <dbReference type="NCBI Taxonomy" id="37319"/>
    <lineage>
        <taxon>Eukaryota</taxon>
        <taxon>Sar</taxon>
        <taxon>Stramenopiles</taxon>
        <taxon>Ochrophyta</taxon>
        <taxon>Bacillariophyta</taxon>
        <taxon>Bacillariophyceae</taxon>
        <taxon>Bacillariophycidae</taxon>
        <taxon>Bacillariales</taxon>
        <taxon>Bacillariaceae</taxon>
        <taxon>Pseudo-nitzschia</taxon>
    </lineage>
</organism>
<reference evidence="4" key="1">
    <citation type="submission" date="2015-04" db="EMBL/GenBank/DDBJ databases">
        <title>Pseudonitzschia multiseries mitochondrial genome.</title>
        <authorList>
            <person name="Bi G."/>
            <person name="Yuan X."/>
            <person name="Cao M."/>
        </authorList>
    </citation>
    <scope>NUCLEOTIDE SEQUENCE</scope>
</reference>
<dbReference type="AlphaFoldDB" id="A0A0G3F1I7"/>
<sequence length="129" mass="14824">MKNYLWSMFANIKNGQMAKKSIIVESKKNICESFLKILWDEGFISGYRTFATNNNKIEIFLKYTRTGKPVINSLKCLSKPGQRLYYSAKQIWKLDSSKTFIIFSTNKGLKTINQCKKNKLGGEPLALIN</sequence>
<dbReference type="RefSeq" id="YP_009144747.1">
    <property type="nucleotide sequence ID" value="NC_027265.1"/>
</dbReference>